<dbReference type="EMBL" id="JAUTXU010000047">
    <property type="protein sequence ID" value="KAK3715683.1"/>
    <property type="molecule type" value="Genomic_DNA"/>
</dbReference>
<protein>
    <submittedName>
        <fullName evidence="1">SUMO protein smt3</fullName>
    </submittedName>
</protein>
<proteinExistence type="predicted"/>
<organism evidence="1 2">
    <name type="scientific">Vermiconidia calcicola</name>
    <dbReference type="NCBI Taxonomy" id="1690605"/>
    <lineage>
        <taxon>Eukaryota</taxon>
        <taxon>Fungi</taxon>
        <taxon>Dikarya</taxon>
        <taxon>Ascomycota</taxon>
        <taxon>Pezizomycotina</taxon>
        <taxon>Dothideomycetes</taxon>
        <taxon>Dothideomycetidae</taxon>
        <taxon>Mycosphaerellales</taxon>
        <taxon>Extremaceae</taxon>
        <taxon>Vermiconidia</taxon>
    </lineage>
</organism>
<gene>
    <name evidence="1" type="primary">SMT3_2</name>
    <name evidence="1" type="ORF">LTR37_006908</name>
</gene>
<sequence length="245" mass="26857">MPIVIKVNVPTGTQFTAEIPLELVGVTDIDGNNRAEVHDKVAELTSKTIAAIYKATTTSCSSGNGHGEEDVQITEDEQRDEADQNSEHPSHLATPAADDHVVPGAHAMEEQASLSMEDRVTITLVDEAGPSESSYNIRRQCHVHDALEAFAKADGRPVEELLMLYDEIRTYATDTAMSLNIPDNARYTVRQAIRPSLHSNAPPGSESICTRTARIQHLLAGRDGTIRRFPHQGVATSLRRTREIR</sequence>
<comment type="caution">
    <text evidence="1">The sequence shown here is derived from an EMBL/GenBank/DDBJ whole genome shotgun (WGS) entry which is preliminary data.</text>
</comment>
<keyword evidence="2" id="KW-1185">Reference proteome</keyword>
<evidence type="ECO:0000313" key="2">
    <source>
        <dbReference type="Proteomes" id="UP001281147"/>
    </source>
</evidence>
<accession>A0ACC3NGG1</accession>
<reference evidence="1" key="1">
    <citation type="submission" date="2023-07" db="EMBL/GenBank/DDBJ databases">
        <title>Black Yeasts Isolated from many extreme environments.</title>
        <authorList>
            <person name="Coleine C."/>
            <person name="Stajich J.E."/>
            <person name="Selbmann L."/>
        </authorList>
    </citation>
    <scope>NUCLEOTIDE SEQUENCE</scope>
    <source>
        <strain evidence="1">CCFEE 5714</strain>
    </source>
</reference>
<evidence type="ECO:0000313" key="1">
    <source>
        <dbReference type="EMBL" id="KAK3715683.1"/>
    </source>
</evidence>
<dbReference type="Proteomes" id="UP001281147">
    <property type="component" value="Unassembled WGS sequence"/>
</dbReference>
<name>A0ACC3NGG1_9PEZI</name>